<feature type="region of interest" description="Disordered" evidence="1">
    <location>
        <begin position="72"/>
        <end position="94"/>
    </location>
</feature>
<evidence type="ECO:0000313" key="4">
    <source>
        <dbReference type="Proteomes" id="UP000799536"/>
    </source>
</evidence>
<protein>
    <submittedName>
        <fullName evidence="3">Alpha/beta-hydrolase</fullName>
    </submittedName>
</protein>
<reference evidence="3" key="1">
    <citation type="journal article" date="2020" name="Stud. Mycol.">
        <title>101 Dothideomycetes genomes: a test case for predicting lifestyles and emergence of pathogens.</title>
        <authorList>
            <person name="Haridas S."/>
            <person name="Albert R."/>
            <person name="Binder M."/>
            <person name="Bloem J."/>
            <person name="Labutti K."/>
            <person name="Salamov A."/>
            <person name="Andreopoulos B."/>
            <person name="Baker S."/>
            <person name="Barry K."/>
            <person name="Bills G."/>
            <person name="Bluhm B."/>
            <person name="Cannon C."/>
            <person name="Castanera R."/>
            <person name="Culley D."/>
            <person name="Daum C."/>
            <person name="Ezra D."/>
            <person name="Gonzalez J."/>
            <person name="Henrissat B."/>
            <person name="Kuo A."/>
            <person name="Liang C."/>
            <person name="Lipzen A."/>
            <person name="Lutzoni F."/>
            <person name="Magnuson J."/>
            <person name="Mondo S."/>
            <person name="Nolan M."/>
            <person name="Ohm R."/>
            <person name="Pangilinan J."/>
            <person name="Park H.-J."/>
            <person name="Ramirez L."/>
            <person name="Alfaro M."/>
            <person name="Sun H."/>
            <person name="Tritt A."/>
            <person name="Yoshinaga Y."/>
            <person name="Zwiers L.-H."/>
            <person name="Turgeon B."/>
            <person name="Goodwin S."/>
            <person name="Spatafora J."/>
            <person name="Crous P."/>
            <person name="Grigoriev I."/>
        </authorList>
    </citation>
    <scope>NUCLEOTIDE SEQUENCE</scope>
    <source>
        <strain evidence="3">ATCC 74209</strain>
    </source>
</reference>
<dbReference type="SUPFAM" id="SSF53474">
    <property type="entry name" value="alpha/beta-Hydrolases"/>
    <property type="match status" value="1"/>
</dbReference>
<sequence length="557" mass="63129">MASSRPTKTFTYTHPTLGPLTGLLSPDNVVQFRAIPYATIPRRFEQSVLVSDLSIEKERSELIYSMAKPHFTSSSASPQTLPSHEVSGGPFPGEESPWPMDEFKCLILQVNVPLATLEASENEKKLKDLPVLAYIHGGAFALGKIDDHHSTALMVQQSIIDNQPIISVSIQYRLGPLGFLNPPSSPQTNLALYDQRNALLWIQNFIAGFGGNPRNVTAFGESAGSMSICYHMLSSVPLFHRVILMSGILGPISSPMPKERAERMYEMLLQELEIQEKGEEGLERLRGVDVRKIVEAGERTNSTSQMWLPVQDEEWFGGHVTWDRIPSLLESCEWVNTVVLGGTGFEGITPLALAFALAMAPTSFTEAATEQLGHENAGKLFEAYGITPDMDPNQFLTPVMRWIGDVIFDGPTHMLARHLSTSSRKKVYRYNFDVRNPFPGQPLYQISHHWVDIYFVFKNYQFRFSSQKLKDISTQHARFWIDIANGKAPWNEYKEEGVVMIANERDGWTERTKEEDERITERNWRRCERLWEAYSGFKGQDDFIPFKMKSLEDKKLV</sequence>
<gene>
    <name evidence="3" type="ORF">GQ43DRAFT_454280</name>
</gene>
<dbReference type="AlphaFoldDB" id="A0A9P4MS34"/>
<dbReference type="PANTHER" id="PTHR43142">
    <property type="entry name" value="CARBOXYLIC ESTER HYDROLASE"/>
    <property type="match status" value="1"/>
</dbReference>
<name>A0A9P4MS34_9PLEO</name>
<feature type="domain" description="Carboxylesterase type B" evidence="2">
    <location>
        <begin position="21"/>
        <end position="515"/>
    </location>
</feature>
<evidence type="ECO:0000313" key="3">
    <source>
        <dbReference type="EMBL" id="KAF2203679.1"/>
    </source>
</evidence>
<dbReference type="InterPro" id="IPR029058">
    <property type="entry name" value="AB_hydrolase_fold"/>
</dbReference>
<accession>A0A9P4MS34</accession>
<feature type="compositionally biased region" description="Polar residues" evidence="1">
    <location>
        <begin position="72"/>
        <end position="82"/>
    </location>
</feature>
<dbReference type="InterPro" id="IPR002018">
    <property type="entry name" value="CarbesteraseB"/>
</dbReference>
<dbReference type="PANTHER" id="PTHR43142:SF5">
    <property type="entry name" value="CARBOXYLIC ESTER HYDROLASE"/>
    <property type="match status" value="1"/>
</dbReference>
<keyword evidence="4" id="KW-1185">Reference proteome</keyword>
<comment type="caution">
    <text evidence="3">The sequence shown here is derived from an EMBL/GenBank/DDBJ whole genome shotgun (WGS) entry which is preliminary data.</text>
</comment>
<dbReference type="EMBL" id="ML993896">
    <property type="protein sequence ID" value="KAF2203679.1"/>
    <property type="molecule type" value="Genomic_DNA"/>
</dbReference>
<dbReference type="Pfam" id="PF00135">
    <property type="entry name" value="COesterase"/>
    <property type="match status" value="1"/>
</dbReference>
<dbReference type="Proteomes" id="UP000799536">
    <property type="component" value="Unassembled WGS sequence"/>
</dbReference>
<dbReference type="OrthoDB" id="6846267at2759"/>
<evidence type="ECO:0000259" key="2">
    <source>
        <dbReference type="Pfam" id="PF00135"/>
    </source>
</evidence>
<evidence type="ECO:0000256" key="1">
    <source>
        <dbReference type="SAM" id="MobiDB-lite"/>
    </source>
</evidence>
<organism evidence="3 4">
    <name type="scientific">Delitschia confertaspora ATCC 74209</name>
    <dbReference type="NCBI Taxonomy" id="1513339"/>
    <lineage>
        <taxon>Eukaryota</taxon>
        <taxon>Fungi</taxon>
        <taxon>Dikarya</taxon>
        <taxon>Ascomycota</taxon>
        <taxon>Pezizomycotina</taxon>
        <taxon>Dothideomycetes</taxon>
        <taxon>Pleosporomycetidae</taxon>
        <taxon>Pleosporales</taxon>
        <taxon>Delitschiaceae</taxon>
        <taxon>Delitschia</taxon>
    </lineage>
</organism>
<dbReference type="Gene3D" id="3.40.50.1820">
    <property type="entry name" value="alpha/beta hydrolase"/>
    <property type="match status" value="1"/>
</dbReference>
<proteinExistence type="predicted"/>